<evidence type="ECO:0000313" key="4">
    <source>
        <dbReference type="EMBL" id="KAG5846604.1"/>
    </source>
</evidence>
<feature type="coiled-coil region" evidence="2">
    <location>
        <begin position="455"/>
        <end position="482"/>
    </location>
</feature>
<accession>A0A9D3MCS7</accession>
<keyword evidence="5" id="KW-1185">Reference proteome</keyword>
<protein>
    <recommendedName>
        <fullName evidence="6">Taxilin beta</fullName>
    </recommendedName>
</protein>
<comment type="similarity">
    <text evidence="1">Belongs to the taxilin family.</text>
</comment>
<dbReference type="EMBL" id="JAFIRN010000006">
    <property type="protein sequence ID" value="KAG5846604.1"/>
    <property type="molecule type" value="Genomic_DNA"/>
</dbReference>
<dbReference type="InterPro" id="IPR026183">
    <property type="entry name" value="Taxilin_fam"/>
</dbReference>
<dbReference type="PANTHER" id="PTHR16127">
    <property type="entry name" value="TAXILIN"/>
    <property type="match status" value="1"/>
</dbReference>
<gene>
    <name evidence="4" type="ORF">ANANG_G00116740</name>
</gene>
<evidence type="ECO:0000313" key="5">
    <source>
        <dbReference type="Proteomes" id="UP001044222"/>
    </source>
</evidence>
<feature type="coiled-coil region" evidence="2">
    <location>
        <begin position="180"/>
        <end position="352"/>
    </location>
</feature>
<evidence type="ECO:0000256" key="3">
    <source>
        <dbReference type="SAM" id="MobiDB-lite"/>
    </source>
</evidence>
<feature type="region of interest" description="Disordered" evidence="3">
    <location>
        <begin position="117"/>
        <end position="149"/>
    </location>
</feature>
<reference evidence="4" key="1">
    <citation type="submission" date="2021-01" db="EMBL/GenBank/DDBJ databases">
        <title>A chromosome-scale assembly of European eel, Anguilla anguilla.</title>
        <authorList>
            <person name="Henkel C."/>
            <person name="Jong-Raadsen S.A."/>
            <person name="Dufour S."/>
            <person name="Weltzien F.-A."/>
            <person name="Palstra A.P."/>
            <person name="Pelster B."/>
            <person name="Spaink H.P."/>
            <person name="Van Den Thillart G.E."/>
            <person name="Jansen H."/>
            <person name="Zahm M."/>
            <person name="Klopp C."/>
            <person name="Cedric C."/>
            <person name="Louis A."/>
            <person name="Berthelot C."/>
            <person name="Parey E."/>
            <person name="Roest Crollius H."/>
            <person name="Montfort J."/>
            <person name="Robinson-Rechavi M."/>
            <person name="Bucao C."/>
            <person name="Bouchez O."/>
            <person name="Gislard M."/>
            <person name="Lluch J."/>
            <person name="Milhes M."/>
            <person name="Lampietro C."/>
            <person name="Lopez Roques C."/>
            <person name="Donnadieu C."/>
            <person name="Braasch I."/>
            <person name="Desvignes T."/>
            <person name="Postlethwait J."/>
            <person name="Bobe J."/>
            <person name="Guiguen Y."/>
            <person name="Dirks R."/>
        </authorList>
    </citation>
    <scope>NUCLEOTIDE SEQUENCE</scope>
    <source>
        <strain evidence="4">Tag_6206</strain>
        <tissue evidence="4">Liver</tissue>
    </source>
</reference>
<feature type="compositionally biased region" description="Pro residues" evidence="3">
    <location>
        <begin position="501"/>
        <end position="511"/>
    </location>
</feature>
<name>A0A9D3MCS7_ANGAN</name>
<keyword evidence="2" id="KW-0175">Coiled coil</keyword>
<feature type="region of interest" description="Disordered" evidence="3">
    <location>
        <begin position="483"/>
        <end position="548"/>
    </location>
</feature>
<dbReference type="AlphaFoldDB" id="A0A9D3MCS7"/>
<sequence length="548" mass="62655">RDLRGHFSRSATAVFPLVHAEFHGVIFGEGPADHSCCFWHQVLRPSSLPSIFPAGPETSVNMDGNIHSEVSTEPEGQPGNTEDQYDDPSEDFSRKLEDIINTYGPAASLIEQQVALPEPEEADRAEEDANGEQGEEATPAKDAGAGKDPKLEKKMLKGLGKEATQLMQNLNKLSTPEEKLEALFKKYAELLEERRAEQKQLKLVQKRQAQVLKDREHLRSEHSRAVLARSKLEELCRELQRHNKNLKEECLQRCREDELKRKEITTHFQSTLTDIQAQIEQHSNRNTKLCQENGAMAERLQAIINQYEQREESLEKILKHRDLQQKLADAKLEQANMLLNEAEEKHKREKEYLLKEAIEKTKKCYAMKEQELQMKKQLVLYSQKFDEFQTTLAKSNDVYAAFKQEMEKMTQKMKKMDKDSNTWRTRFESCNKALMDMVEDRAAKDKEFELFTLKILKLEKLCRALQEERKGLYKKIQEIKQSRAEVAPTEEQNAQEGSAPAPHPDSTPRPTPGRAFPDRRDDSSQRGASPSAGIRQLPPVLLPVGGAG</sequence>
<evidence type="ECO:0000256" key="1">
    <source>
        <dbReference type="ARBA" id="ARBA00009550"/>
    </source>
</evidence>
<dbReference type="Proteomes" id="UP001044222">
    <property type="component" value="Unassembled WGS sequence"/>
</dbReference>
<dbReference type="GO" id="GO:0019905">
    <property type="term" value="F:syntaxin binding"/>
    <property type="evidence" value="ECO:0007669"/>
    <property type="project" value="InterPro"/>
</dbReference>
<dbReference type="PANTHER" id="PTHR16127:SF10">
    <property type="entry name" value="BETA-TAXILIN"/>
    <property type="match status" value="1"/>
</dbReference>
<evidence type="ECO:0008006" key="6">
    <source>
        <dbReference type="Google" id="ProtNLM"/>
    </source>
</evidence>
<feature type="compositionally biased region" description="Acidic residues" evidence="3">
    <location>
        <begin position="118"/>
        <end position="135"/>
    </location>
</feature>
<feature type="coiled-coil region" evidence="2">
    <location>
        <begin position="392"/>
        <end position="419"/>
    </location>
</feature>
<organism evidence="4 5">
    <name type="scientific">Anguilla anguilla</name>
    <name type="common">European freshwater eel</name>
    <name type="synonym">Muraena anguilla</name>
    <dbReference type="NCBI Taxonomy" id="7936"/>
    <lineage>
        <taxon>Eukaryota</taxon>
        <taxon>Metazoa</taxon>
        <taxon>Chordata</taxon>
        <taxon>Craniata</taxon>
        <taxon>Vertebrata</taxon>
        <taxon>Euteleostomi</taxon>
        <taxon>Actinopterygii</taxon>
        <taxon>Neopterygii</taxon>
        <taxon>Teleostei</taxon>
        <taxon>Anguilliformes</taxon>
        <taxon>Anguillidae</taxon>
        <taxon>Anguilla</taxon>
    </lineage>
</organism>
<feature type="non-terminal residue" evidence="4">
    <location>
        <position position="1"/>
    </location>
</feature>
<feature type="region of interest" description="Disordered" evidence="3">
    <location>
        <begin position="54"/>
        <end position="90"/>
    </location>
</feature>
<dbReference type="Pfam" id="PF09728">
    <property type="entry name" value="Taxilin"/>
    <property type="match status" value="1"/>
</dbReference>
<evidence type="ECO:0000256" key="2">
    <source>
        <dbReference type="SAM" id="Coils"/>
    </source>
</evidence>
<comment type="caution">
    <text evidence="4">The sequence shown here is derived from an EMBL/GenBank/DDBJ whole genome shotgun (WGS) entry which is preliminary data.</text>
</comment>
<proteinExistence type="inferred from homology"/>